<proteinExistence type="inferred from homology"/>
<dbReference type="PRINTS" id="PR00723">
    <property type="entry name" value="SUBTILISIN"/>
</dbReference>
<evidence type="ECO:0000256" key="1">
    <source>
        <dbReference type="ARBA" id="ARBA00011073"/>
    </source>
</evidence>
<dbReference type="AlphaFoldDB" id="A0A2D0N3A0"/>
<gene>
    <name evidence="8" type="ORF">CRP01_29715</name>
</gene>
<evidence type="ECO:0000256" key="2">
    <source>
        <dbReference type="ARBA" id="ARBA00022670"/>
    </source>
</evidence>
<feature type="signal peptide" evidence="6">
    <location>
        <begin position="1"/>
        <end position="20"/>
    </location>
</feature>
<evidence type="ECO:0000256" key="5">
    <source>
        <dbReference type="PROSITE-ProRule" id="PRU01240"/>
    </source>
</evidence>
<dbReference type="Proteomes" id="UP000223913">
    <property type="component" value="Unassembled WGS sequence"/>
</dbReference>
<feature type="active site" description="Charge relay system" evidence="5">
    <location>
        <position position="226"/>
    </location>
</feature>
<comment type="similarity">
    <text evidence="1 5">Belongs to the peptidase S8 family.</text>
</comment>
<dbReference type="PANTHER" id="PTHR43806:SF11">
    <property type="entry name" value="CEREVISIN-RELATED"/>
    <property type="match status" value="1"/>
</dbReference>
<dbReference type="InterPro" id="IPR015500">
    <property type="entry name" value="Peptidase_S8_subtilisin-rel"/>
</dbReference>
<keyword evidence="4 5" id="KW-0720">Serine protease</keyword>
<accession>A0A2D0N3A0</accession>
<dbReference type="OrthoDB" id="9798386at2"/>
<dbReference type="RefSeq" id="WP_099153700.1">
    <property type="nucleotide sequence ID" value="NZ_PDUD01000035.1"/>
</dbReference>
<keyword evidence="3 5" id="KW-0378">Hydrolase</keyword>
<comment type="caution">
    <text evidence="8">The sequence shown here is derived from an EMBL/GenBank/DDBJ whole genome shotgun (WGS) entry which is preliminary data.</text>
</comment>
<dbReference type="PROSITE" id="PS51257">
    <property type="entry name" value="PROKAR_LIPOPROTEIN"/>
    <property type="match status" value="1"/>
</dbReference>
<feature type="active site" description="Charge relay system" evidence="5">
    <location>
        <position position="447"/>
    </location>
</feature>
<dbReference type="InterPro" id="IPR000209">
    <property type="entry name" value="Peptidase_S8/S53_dom"/>
</dbReference>
<sequence length="502" mass="53869">MKLKNVLIALLAGCILASCAKEDLQISQPDPDQEPLSRQEINEKVEQEIIRQQSVFRWGQAEEQLLWSAVVQSDSTISIGYQPAGFENIKERIHEINLQNQNWKQARENIIRTALSGLPGVSRNDILLQEDQDLPILLLKLSDRTAIARLRALPEVRYLEPANYQPEEIARRSDSGCDVVPASSIPTADYTTVSPNVKVPWNFYNANIPAAWNTSTGAGIKVALIDTGTSPNQSKLGSAFNSGQSQGRTISRKGTYVSSWWWWASPDGPDDQCGHGTQMAGLIAAPRGSGGATVGVAYNCNLLAIRGTGDVVVNGGSEKDGVKDALVIAGKDSGVKIISMSIGDVFWSDTVADGIYYAYNRGKLIFAAAGTSLSWTSWYGVIFPANMAETVAVTGVRDGSSLSRCNTCHSGSEVDFVAVMQRSSDNSRTSLTLAPSGNTPAYVGGSSAATATTAGIAALVWATNPGQSRNQVLNRMKNASQFYPSRNSEFGWGLIDAAQAVN</sequence>
<evidence type="ECO:0000256" key="4">
    <source>
        <dbReference type="ARBA" id="ARBA00022825"/>
    </source>
</evidence>
<name>A0A2D0N3A0_FLAN2</name>
<feature type="domain" description="Peptidase S8/S53" evidence="7">
    <location>
        <begin position="217"/>
        <end position="493"/>
    </location>
</feature>
<dbReference type="Pfam" id="PF00082">
    <property type="entry name" value="Peptidase_S8"/>
    <property type="match status" value="1"/>
</dbReference>
<protein>
    <submittedName>
        <fullName evidence="8">Protease</fullName>
    </submittedName>
</protein>
<dbReference type="InterPro" id="IPR036852">
    <property type="entry name" value="Peptidase_S8/S53_dom_sf"/>
</dbReference>
<dbReference type="SUPFAM" id="SSF52743">
    <property type="entry name" value="Subtilisin-like"/>
    <property type="match status" value="1"/>
</dbReference>
<feature type="chain" id="PRO_5013062017" evidence="6">
    <location>
        <begin position="21"/>
        <end position="502"/>
    </location>
</feature>
<dbReference type="EMBL" id="PDUD01000035">
    <property type="protein sequence ID" value="PHN02984.1"/>
    <property type="molecule type" value="Genomic_DNA"/>
</dbReference>
<evidence type="ECO:0000259" key="7">
    <source>
        <dbReference type="Pfam" id="PF00082"/>
    </source>
</evidence>
<dbReference type="Gene3D" id="3.40.50.200">
    <property type="entry name" value="Peptidase S8/S53 domain"/>
    <property type="match status" value="1"/>
</dbReference>
<dbReference type="InterPro" id="IPR050131">
    <property type="entry name" value="Peptidase_S8_subtilisin-like"/>
</dbReference>
<dbReference type="GO" id="GO:0004252">
    <property type="term" value="F:serine-type endopeptidase activity"/>
    <property type="evidence" value="ECO:0007669"/>
    <property type="project" value="UniProtKB-UniRule"/>
</dbReference>
<dbReference type="GO" id="GO:0006508">
    <property type="term" value="P:proteolysis"/>
    <property type="evidence" value="ECO:0007669"/>
    <property type="project" value="UniProtKB-KW"/>
</dbReference>
<keyword evidence="9" id="KW-1185">Reference proteome</keyword>
<dbReference type="PANTHER" id="PTHR43806">
    <property type="entry name" value="PEPTIDASE S8"/>
    <property type="match status" value="1"/>
</dbReference>
<keyword evidence="6" id="KW-0732">Signal</keyword>
<reference evidence="8 9" key="1">
    <citation type="submission" date="2017-10" db="EMBL/GenBank/DDBJ databases">
        <title>The draft genome sequence of Lewinella nigricans NBRC 102662.</title>
        <authorList>
            <person name="Wang K."/>
        </authorList>
    </citation>
    <scope>NUCLEOTIDE SEQUENCE [LARGE SCALE GENOMIC DNA]</scope>
    <source>
        <strain evidence="8 9">NBRC 102662</strain>
    </source>
</reference>
<dbReference type="PROSITE" id="PS51892">
    <property type="entry name" value="SUBTILASE"/>
    <property type="match status" value="1"/>
</dbReference>
<evidence type="ECO:0000256" key="6">
    <source>
        <dbReference type="SAM" id="SignalP"/>
    </source>
</evidence>
<keyword evidence="2 5" id="KW-0645">Protease</keyword>
<evidence type="ECO:0000256" key="3">
    <source>
        <dbReference type="ARBA" id="ARBA00022801"/>
    </source>
</evidence>
<evidence type="ECO:0000313" key="8">
    <source>
        <dbReference type="EMBL" id="PHN02984.1"/>
    </source>
</evidence>
<organism evidence="8 9">
    <name type="scientific">Flavilitoribacter nigricans (strain ATCC 23147 / DSM 23189 / NBRC 102662 / NCIMB 1420 / SS-2)</name>
    <name type="common">Lewinella nigricans</name>
    <dbReference type="NCBI Taxonomy" id="1122177"/>
    <lineage>
        <taxon>Bacteria</taxon>
        <taxon>Pseudomonadati</taxon>
        <taxon>Bacteroidota</taxon>
        <taxon>Saprospiria</taxon>
        <taxon>Saprospirales</taxon>
        <taxon>Lewinellaceae</taxon>
        <taxon>Flavilitoribacter</taxon>
    </lineage>
</organism>
<feature type="active site" description="Charge relay system" evidence="5">
    <location>
        <position position="275"/>
    </location>
</feature>
<evidence type="ECO:0000313" key="9">
    <source>
        <dbReference type="Proteomes" id="UP000223913"/>
    </source>
</evidence>